<name>A0ABQ5MH03_9FLAO</name>
<dbReference type="Proteomes" id="UP001143543">
    <property type="component" value="Unassembled WGS sequence"/>
</dbReference>
<evidence type="ECO:0000313" key="2">
    <source>
        <dbReference type="EMBL" id="GLB48305.1"/>
    </source>
</evidence>
<keyword evidence="1" id="KW-1133">Transmembrane helix</keyword>
<protein>
    <recommendedName>
        <fullName evidence="4">DUF2254 domain-containing protein</fullName>
    </recommendedName>
</protein>
<proteinExistence type="predicted"/>
<reference evidence="2" key="1">
    <citation type="submission" date="2022-07" db="EMBL/GenBank/DDBJ databases">
        <title>Taxonomy of Novel Oxalotrophic and Methylotrophic Bacteria.</title>
        <authorList>
            <person name="Sahin N."/>
            <person name="Tani A."/>
        </authorList>
    </citation>
    <scope>NUCLEOTIDE SEQUENCE</scope>
    <source>
        <strain evidence="2">Y10</strain>
    </source>
</reference>
<evidence type="ECO:0008006" key="4">
    <source>
        <dbReference type="Google" id="ProtNLM"/>
    </source>
</evidence>
<dbReference type="InterPro" id="IPR018723">
    <property type="entry name" value="DUF2254_membrane"/>
</dbReference>
<accession>A0ABQ5MH03</accession>
<evidence type="ECO:0000313" key="3">
    <source>
        <dbReference type="Proteomes" id="UP001143543"/>
    </source>
</evidence>
<sequence>MFYAESFQISAYVVDIIPQLEIKDSDTAQTLLSTIIGGLISLMVFSFSMVMVVLNQASSNFSPRLLPGLISNKNHQYVLGIYLATIIYCILIFISVESGEKENMLPIFSILVAIIFTVWCLGLFIYFIHSISQSIQVNNIVRTIYTTACNRLSILLDDKEPNPVQHNNISWHHFTTESVGYYAGINKRSFSRIFKDKEDVQLYVTVYKGQFVKPGVEVFKTNVTLTEAEQKEFTSCLTFTDGEIVEENYALAFKQLTEIAVKAMSPGINDPGTAILCIDYLSLLLRLRMRLTDDPLLEKCGNHMLYNEVVSFKNILSVMLLELRRYCTEDTALVIKLIHMLQYLMQQPKACPSYHETIKTELAILKADALNNITSENDRNTVRALFTN</sequence>
<feature type="transmembrane region" description="Helical" evidence="1">
    <location>
        <begin position="108"/>
        <end position="128"/>
    </location>
</feature>
<gene>
    <name evidence="2" type="ORF">Y10_06730</name>
</gene>
<feature type="transmembrane region" description="Helical" evidence="1">
    <location>
        <begin position="77"/>
        <end position="96"/>
    </location>
</feature>
<dbReference type="Pfam" id="PF10011">
    <property type="entry name" value="DUF2254"/>
    <property type="match status" value="1"/>
</dbReference>
<evidence type="ECO:0000256" key="1">
    <source>
        <dbReference type="SAM" id="Phobius"/>
    </source>
</evidence>
<keyword evidence="1" id="KW-0812">Transmembrane</keyword>
<keyword evidence="1" id="KW-0472">Membrane</keyword>
<comment type="caution">
    <text evidence="2">The sequence shown here is derived from an EMBL/GenBank/DDBJ whole genome shotgun (WGS) entry which is preliminary data.</text>
</comment>
<dbReference type="EMBL" id="BRVO01000001">
    <property type="protein sequence ID" value="GLB48305.1"/>
    <property type="molecule type" value="Genomic_DNA"/>
</dbReference>
<keyword evidence="3" id="KW-1185">Reference proteome</keyword>
<organism evidence="2 3">
    <name type="scientific">Neptunitalea lumnitzerae</name>
    <dbReference type="NCBI Taxonomy" id="2965509"/>
    <lineage>
        <taxon>Bacteria</taxon>
        <taxon>Pseudomonadati</taxon>
        <taxon>Bacteroidota</taxon>
        <taxon>Flavobacteriia</taxon>
        <taxon>Flavobacteriales</taxon>
        <taxon>Flavobacteriaceae</taxon>
        <taxon>Neptunitalea</taxon>
    </lineage>
</organism>
<feature type="transmembrane region" description="Helical" evidence="1">
    <location>
        <begin position="31"/>
        <end position="57"/>
    </location>
</feature>